<evidence type="ECO:0000256" key="6">
    <source>
        <dbReference type="ARBA" id="ARBA00022741"/>
    </source>
</evidence>
<evidence type="ECO:0000256" key="3">
    <source>
        <dbReference type="ARBA" id="ARBA00012643"/>
    </source>
</evidence>
<evidence type="ECO:0000259" key="8">
    <source>
        <dbReference type="Pfam" id="PF01975"/>
    </source>
</evidence>
<dbReference type="GO" id="GO:0000166">
    <property type="term" value="F:nucleotide binding"/>
    <property type="evidence" value="ECO:0007669"/>
    <property type="project" value="UniProtKB-KW"/>
</dbReference>
<dbReference type="Pfam" id="PF01975">
    <property type="entry name" value="SurE"/>
    <property type="match status" value="1"/>
</dbReference>
<feature type="domain" description="Survival protein SurE-like phosphatase/nucleotidase" evidence="8">
    <location>
        <begin position="12"/>
        <end position="191"/>
    </location>
</feature>
<dbReference type="Gene3D" id="3.40.1210.10">
    <property type="entry name" value="Survival protein SurE-like phosphatase/nucleotidase"/>
    <property type="match status" value="1"/>
</dbReference>
<keyword evidence="5" id="KW-0479">Metal-binding</keyword>
<dbReference type="EC" id="3.1.3.5" evidence="3"/>
<dbReference type="InterPro" id="IPR002828">
    <property type="entry name" value="SurE-like_Pase/nucleotidase"/>
</dbReference>
<evidence type="ECO:0000256" key="5">
    <source>
        <dbReference type="ARBA" id="ARBA00022723"/>
    </source>
</evidence>
<evidence type="ECO:0000313" key="9">
    <source>
        <dbReference type="EMBL" id="BFP48931.1"/>
    </source>
</evidence>
<keyword evidence="6" id="KW-0547">Nucleotide-binding</keyword>
<proteinExistence type="inferred from homology"/>
<gene>
    <name evidence="9" type="ORF">KCMC57_52990</name>
</gene>
<dbReference type="AlphaFoldDB" id="A0AB33K286"/>
<dbReference type="GO" id="GO:0008254">
    <property type="term" value="F:3'-nucleotidase activity"/>
    <property type="evidence" value="ECO:0007669"/>
    <property type="project" value="TreeGrafter"/>
</dbReference>
<keyword evidence="7" id="KW-0378">Hydrolase</keyword>
<dbReference type="RefSeq" id="WP_407991101.1">
    <property type="nucleotide sequence ID" value="NZ_AP035881.2"/>
</dbReference>
<keyword evidence="4" id="KW-0963">Cytoplasm</keyword>
<dbReference type="InterPro" id="IPR030048">
    <property type="entry name" value="SurE"/>
</dbReference>
<evidence type="ECO:0000256" key="4">
    <source>
        <dbReference type="ARBA" id="ARBA00022490"/>
    </source>
</evidence>
<accession>A0AB33K286</accession>
<dbReference type="GO" id="GO:0004309">
    <property type="term" value="F:exopolyphosphatase activity"/>
    <property type="evidence" value="ECO:0007669"/>
    <property type="project" value="TreeGrafter"/>
</dbReference>
<dbReference type="PANTHER" id="PTHR30457">
    <property type="entry name" value="5'-NUCLEOTIDASE SURE"/>
    <property type="match status" value="1"/>
</dbReference>
<dbReference type="EMBL" id="AP035881">
    <property type="protein sequence ID" value="BFP48931.1"/>
    <property type="molecule type" value="Genomic_DNA"/>
</dbReference>
<dbReference type="InterPro" id="IPR036523">
    <property type="entry name" value="SurE-like_sf"/>
</dbReference>
<reference evidence="9" key="1">
    <citation type="submission" date="2024-07" db="EMBL/GenBank/DDBJ databases">
        <title>Complete genome sequences of cellulolytic bacteria, Kitasatospora sp. CMC57 and Streptomyces sp. CMC78, isolated from Japanese agricultural soil.</title>
        <authorList>
            <person name="Hashimoto T."/>
            <person name="Ito M."/>
            <person name="Iwamoto M."/>
            <person name="Fukahori D."/>
            <person name="Shoda T."/>
            <person name="Sakoda M."/>
            <person name="Morohoshi T."/>
            <person name="Mitsuboshi M."/>
            <person name="Nishizawa T."/>
        </authorList>
    </citation>
    <scope>NUCLEOTIDE SEQUENCE</scope>
    <source>
        <strain evidence="9">CMC57</strain>
    </source>
</reference>
<evidence type="ECO:0000256" key="7">
    <source>
        <dbReference type="ARBA" id="ARBA00022801"/>
    </source>
</evidence>
<name>A0AB33K286_9ACTN</name>
<evidence type="ECO:0000256" key="1">
    <source>
        <dbReference type="ARBA" id="ARBA00000815"/>
    </source>
</evidence>
<dbReference type="SUPFAM" id="SSF64167">
    <property type="entry name" value="SurE-like"/>
    <property type="match status" value="1"/>
</dbReference>
<comment type="catalytic activity">
    <reaction evidence="1">
        <text>a ribonucleoside 5'-phosphate + H2O = a ribonucleoside + phosphate</text>
        <dbReference type="Rhea" id="RHEA:12484"/>
        <dbReference type="ChEBI" id="CHEBI:15377"/>
        <dbReference type="ChEBI" id="CHEBI:18254"/>
        <dbReference type="ChEBI" id="CHEBI:43474"/>
        <dbReference type="ChEBI" id="CHEBI:58043"/>
        <dbReference type="EC" id="3.1.3.5"/>
    </reaction>
</comment>
<dbReference type="GO" id="GO:0008253">
    <property type="term" value="F:5'-nucleotidase activity"/>
    <property type="evidence" value="ECO:0007669"/>
    <property type="project" value="UniProtKB-EC"/>
</dbReference>
<evidence type="ECO:0000256" key="2">
    <source>
        <dbReference type="ARBA" id="ARBA00011062"/>
    </source>
</evidence>
<dbReference type="PANTHER" id="PTHR30457:SF12">
    <property type="entry name" value="5'_3'-NUCLEOTIDASE SURE"/>
    <property type="match status" value="1"/>
</dbReference>
<sequence length="284" mass="28870">MAHQRLTRPPRILVTNDDGIDSEGLRQLALVARRLSPQVTVAAPAEEASGSSAALTAVEEHGRIVVTERRLAGLSDVSAQGVEALPGFIAMVGCQGAFGSRPDLVLSGINNGANTGHAITHSGTVGAAVTAGVNGCRALAVSLDTGGPPRWGTAARLAALVLPLLLETGPGTVFNLNVPNLWPDGVRGVRRAGLAAFGAVQTTLTQRGRGYIQLAVSETVADPDLRTDAGLLAHDYAALTVLRPVSAAPWPDGLAPRVTALVMPGAPAPDSVPEQVPGAAVPSG</sequence>
<dbReference type="GO" id="GO:0046872">
    <property type="term" value="F:metal ion binding"/>
    <property type="evidence" value="ECO:0007669"/>
    <property type="project" value="UniProtKB-KW"/>
</dbReference>
<protein>
    <recommendedName>
        <fullName evidence="3">5'-nucleotidase</fullName>
        <ecNumber evidence="3">3.1.3.5</ecNumber>
    </recommendedName>
</protein>
<organism evidence="9">
    <name type="scientific">Kitasatospora sp. CMC57</name>
    <dbReference type="NCBI Taxonomy" id="3231513"/>
    <lineage>
        <taxon>Bacteria</taxon>
        <taxon>Bacillati</taxon>
        <taxon>Actinomycetota</taxon>
        <taxon>Actinomycetes</taxon>
        <taxon>Kitasatosporales</taxon>
        <taxon>Streptomycetaceae</taxon>
        <taxon>Kitasatospora</taxon>
    </lineage>
</organism>
<comment type="similarity">
    <text evidence="2">Belongs to the SurE nucleotidase family.</text>
</comment>